<dbReference type="OrthoDB" id="9810730at2"/>
<evidence type="ECO:0000256" key="10">
    <source>
        <dbReference type="ARBA" id="ARBA00022840"/>
    </source>
</evidence>
<comment type="caution">
    <text evidence="24">The sequence shown here is derived from an EMBL/GenBank/DDBJ whole genome shotgun (WGS) entry which is preliminary data.</text>
</comment>
<dbReference type="InterPro" id="IPR036890">
    <property type="entry name" value="HATPase_C_sf"/>
</dbReference>
<dbReference type="PANTHER" id="PTHR45339:SF1">
    <property type="entry name" value="HYBRID SIGNAL TRANSDUCTION HISTIDINE KINASE J"/>
    <property type="match status" value="1"/>
</dbReference>
<dbReference type="Gene3D" id="3.30.565.10">
    <property type="entry name" value="Histidine kinase-like ATPase, C-terminal domain"/>
    <property type="match status" value="1"/>
</dbReference>
<dbReference type="PROSITE" id="PS50894">
    <property type="entry name" value="HPT"/>
    <property type="match status" value="1"/>
</dbReference>
<dbReference type="AlphaFoldDB" id="A0A432ZM16"/>
<feature type="domain" description="Histidine kinase" evidence="20">
    <location>
        <begin position="223"/>
        <end position="444"/>
    </location>
</feature>
<keyword evidence="5 17" id="KW-0597">Phosphoprotein</keyword>
<dbReference type="FunFam" id="3.30.565.10:FF:000010">
    <property type="entry name" value="Sensor histidine kinase RcsC"/>
    <property type="match status" value="1"/>
</dbReference>
<evidence type="ECO:0000259" key="20">
    <source>
        <dbReference type="PROSITE" id="PS50109"/>
    </source>
</evidence>
<dbReference type="PROSITE" id="PS50113">
    <property type="entry name" value="PAC"/>
    <property type="match status" value="1"/>
</dbReference>
<dbReference type="InterPro" id="IPR003594">
    <property type="entry name" value="HATPase_dom"/>
</dbReference>
<feature type="modified residue" description="4-aspartylphosphate" evidence="17">
    <location>
        <position position="660"/>
    </location>
</feature>
<feature type="modified residue" description="Phosphohistidine" evidence="16">
    <location>
        <position position="814"/>
    </location>
</feature>
<dbReference type="GO" id="GO:0000155">
    <property type="term" value="F:phosphorelay sensor kinase activity"/>
    <property type="evidence" value="ECO:0007669"/>
    <property type="project" value="InterPro"/>
</dbReference>
<comment type="subunit">
    <text evidence="14">At low DSF concentrations, interacts with RpfF.</text>
</comment>
<dbReference type="EC" id="2.7.13.3" evidence="3"/>
<dbReference type="SUPFAM" id="SSF55874">
    <property type="entry name" value="ATPase domain of HSP90 chaperone/DNA topoisomerase II/histidine kinase"/>
    <property type="match status" value="1"/>
</dbReference>
<reference evidence="24 25" key="1">
    <citation type="journal article" date="2011" name="Front. Microbiol.">
        <title>Genomic signatures of strain selection and enhancement in Bacillus atrophaeus var. globigii, a historical biowarfare simulant.</title>
        <authorList>
            <person name="Gibbons H.S."/>
            <person name="Broomall S.M."/>
            <person name="McNew L.A."/>
            <person name="Daligault H."/>
            <person name="Chapman C."/>
            <person name="Bruce D."/>
            <person name="Karavis M."/>
            <person name="Krepps M."/>
            <person name="McGregor P.A."/>
            <person name="Hong C."/>
            <person name="Park K.H."/>
            <person name="Akmal A."/>
            <person name="Feldman A."/>
            <person name="Lin J.S."/>
            <person name="Chang W.E."/>
            <person name="Higgs B.W."/>
            <person name="Demirev P."/>
            <person name="Lindquist J."/>
            <person name="Liem A."/>
            <person name="Fochler E."/>
            <person name="Read T.D."/>
            <person name="Tapia R."/>
            <person name="Johnson S."/>
            <person name="Bishop-Lilly K.A."/>
            <person name="Detter C."/>
            <person name="Han C."/>
            <person name="Sozhamannan S."/>
            <person name="Rosenzweig C.N."/>
            <person name="Skowronski E.W."/>
        </authorList>
    </citation>
    <scope>NUCLEOTIDE SEQUENCE [LARGE SCALE GENOMIC DNA]</scope>
    <source>
        <strain evidence="24 25">CC-PW-9</strain>
    </source>
</reference>
<keyword evidence="7 19" id="KW-0812">Transmembrane</keyword>
<evidence type="ECO:0000256" key="15">
    <source>
        <dbReference type="ARBA" id="ARBA00068150"/>
    </source>
</evidence>
<feature type="modified residue" description="4-aspartylphosphate" evidence="17">
    <location>
        <position position="518"/>
    </location>
</feature>
<dbReference type="SUPFAM" id="SSF52172">
    <property type="entry name" value="CheY-like"/>
    <property type="match status" value="2"/>
</dbReference>
<dbReference type="InterPro" id="IPR036097">
    <property type="entry name" value="HisK_dim/P_sf"/>
</dbReference>
<dbReference type="InterPro" id="IPR008207">
    <property type="entry name" value="Sig_transdc_His_kin_Hpt_dom"/>
</dbReference>
<dbReference type="SUPFAM" id="SSF47226">
    <property type="entry name" value="Histidine-containing phosphotransfer domain, HPT domain"/>
    <property type="match status" value="1"/>
</dbReference>
<dbReference type="InterPro" id="IPR004358">
    <property type="entry name" value="Sig_transdc_His_kin-like_C"/>
</dbReference>
<comment type="catalytic activity">
    <reaction evidence="1">
        <text>ATP + protein L-histidine = ADP + protein N-phospho-L-histidine.</text>
        <dbReference type="EC" id="2.7.13.3"/>
    </reaction>
</comment>
<evidence type="ECO:0000259" key="21">
    <source>
        <dbReference type="PROSITE" id="PS50110"/>
    </source>
</evidence>
<dbReference type="InterPro" id="IPR013656">
    <property type="entry name" value="PAS_4"/>
</dbReference>
<evidence type="ECO:0000256" key="17">
    <source>
        <dbReference type="PROSITE-ProRule" id="PRU00169"/>
    </source>
</evidence>
<evidence type="ECO:0000256" key="2">
    <source>
        <dbReference type="ARBA" id="ARBA00004651"/>
    </source>
</evidence>
<feature type="transmembrane region" description="Helical" evidence="19">
    <location>
        <begin position="12"/>
        <end position="34"/>
    </location>
</feature>
<evidence type="ECO:0000256" key="1">
    <source>
        <dbReference type="ARBA" id="ARBA00000085"/>
    </source>
</evidence>
<dbReference type="CDD" id="cd17546">
    <property type="entry name" value="REC_hyHK_CKI1_RcsC-like"/>
    <property type="match status" value="1"/>
</dbReference>
<evidence type="ECO:0000256" key="16">
    <source>
        <dbReference type="PROSITE-ProRule" id="PRU00110"/>
    </source>
</evidence>
<dbReference type="PROSITE" id="PS50109">
    <property type="entry name" value="HIS_KIN"/>
    <property type="match status" value="1"/>
</dbReference>
<keyword evidence="4" id="KW-1003">Cell membrane</keyword>
<evidence type="ECO:0000256" key="8">
    <source>
        <dbReference type="ARBA" id="ARBA00022741"/>
    </source>
</evidence>
<dbReference type="SMART" id="SM00387">
    <property type="entry name" value="HATPase_c"/>
    <property type="match status" value="1"/>
</dbReference>
<proteinExistence type="predicted"/>
<dbReference type="Gene3D" id="3.30.450.20">
    <property type="entry name" value="PAS domain"/>
    <property type="match status" value="1"/>
</dbReference>
<feature type="domain" description="HPt" evidence="23">
    <location>
        <begin position="775"/>
        <end position="868"/>
    </location>
</feature>
<evidence type="ECO:0000256" key="19">
    <source>
        <dbReference type="SAM" id="Phobius"/>
    </source>
</evidence>
<evidence type="ECO:0000313" key="24">
    <source>
        <dbReference type="EMBL" id="RUO78862.1"/>
    </source>
</evidence>
<feature type="region of interest" description="Disordered" evidence="18">
    <location>
        <begin position="731"/>
        <end position="752"/>
    </location>
</feature>
<feature type="compositionally biased region" description="Basic and acidic residues" evidence="18">
    <location>
        <begin position="738"/>
        <end position="752"/>
    </location>
</feature>
<dbReference type="Pfam" id="PF01627">
    <property type="entry name" value="Hpt"/>
    <property type="match status" value="1"/>
</dbReference>
<dbReference type="InterPro" id="IPR003661">
    <property type="entry name" value="HisK_dim/P_dom"/>
</dbReference>
<feature type="region of interest" description="Disordered" evidence="18">
    <location>
        <begin position="862"/>
        <end position="882"/>
    </location>
</feature>
<evidence type="ECO:0000256" key="13">
    <source>
        <dbReference type="ARBA" id="ARBA00023136"/>
    </source>
</evidence>
<dbReference type="PROSITE" id="PS50110">
    <property type="entry name" value="RESPONSE_REGULATORY"/>
    <property type="match status" value="2"/>
</dbReference>
<sequence>MSVTTKTSVKSYWPALQKGLALLQLGAVVSYFVAPSPWNDYALVLILCASALSGIYFWVRSRNTALTAPFSQPILSSTSLQLLQQVFTDLPMRVYWRDQQLQLLGGNQAFADDLGLASVDDIANAEQQSNSIASTLDQILARDSKTLAQQQASSIAEVEMQLRDQACWVEHASVPLYDEQGKVIGILGSYYDISKIKAVATEMAQAKETAEQANLAKGEFLANMSHEIRTPINAIVGMATLCLKTQLDAKQRRYVKVINASSNALLGVINDILDFSKIDAGKLHIERIPFDLEEVMESLADMFAYKAYDKDLEFIINIPGNIPTRLLGDPLRLNQVLVNLVSNAIKFTEDGEINVAVTLLDRNDQQVWLRISVSDTGIGMDEEQRANLFQPFTQADSSTTRKYGGTGLGLAISRRLIHLMQGDIGVTSAVGQGSTFFIELTLPLQPEQDDSHIQRLQQQLAGRKILAIDDNLSTREMLYEILRGYKVDVKVCRTAEQGMSLCEEAVAADSPYELILVDWRLPGMDGLTFCQRLQKKFEPSRLPKLVLATGYYAEELAEKAKKVGASDFITKPYTTASLGRVLSDVLNNRTNRSVTTEQQDIQLPESILHAPVLLVEDNEINQHVARELLESHGFVVDIAENGQVAVDKVNSQQYAIVLMDIQMPVMDGYRAAETIRQTYSYQQLPILAMTANAMSGDAERSLAAGMQGHLAKPIDETALLAMLSKWCKPGDYQQSKPTEPRTEAPEPEPKEVSRIRYPQAKGIDFAGALKRLQNNVELYLRLVNQLVEQYQNSALTVADFITRGQHDKARRYFHSLKGAAANLGLNALQEKAADMESYMSKGEIDRVADRITELEKRLQHASQAASDLAAMQASDDSHEEQA</sequence>
<accession>A0A432ZM16</accession>
<dbReference type="PANTHER" id="PTHR45339">
    <property type="entry name" value="HYBRID SIGNAL TRANSDUCTION HISTIDINE KINASE J"/>
    <property type="match status" value="1"/>
</dbReference>
<dbReference type="Proteomes" id="UP000287996">
    <property type="component" value="Unassembled WGS sequence"/>
</dbReference>
<dbReference type="GO" id="GO:0005524">
    <property type="term" value="F:ATP binding"/>
    <property type="evidence" value="ECO:0007669"/>
    <property type="project" value="UniProtKB-KW"/>
</dbReference>
<dbReference type="Gene3D" id="1.10.287.130">
    <property type="match status" value="1"/>
</dbReference>
<dbReference type="CDD" id="cd00156">
    <property type="entry name" value="REC"/>
    <property type="match status" value="1"/>
</dbReference>
<comment type="subcellular location">
    <subcellularLocation>
        <location evidence="2">Cell membrane</location>
        <topology evidence="2">Multi-pass membrane protein</topology>
    </subcellularLocation>
</comment>
<feature type="domain" description="Response regulatory" evidence="21">
    <location>
        <begin position="611"/>
        <end position="727"/>
    </location>
</feature>
<name>A0A432ZM16_9GAMM</name>
<dbReference type="InterPro" id="IPR011006">
    <property type="entry name" value="CheY-like_superfamily"/>
</dbReference>
<dbReference type="InterPro" id="IPR005467">
    <property type="entry name" value="His_kinase_dom"/>
</dbReference>
<evidence type="ECO:0000256" key="18">
    <source>
        <dbReference type="SAM" id="MobiDB-lite"/>
    </source>
</evidence>
<dbReference type="Pfam" id="PF08448">
    <property type="entry name" value="PAS_4"/>
    <property type="match status" value="1"/>
</dbReference>
<protein>
    <recommendedName>
        <fullName evidence="15">Sensory/regulatory protein RpfC</fullName>
        <ecNumber evidence="3">2.7.13.3</ecNumber>
    </recommendedName>
</protein>
<keyword evidence="25" id="KW-1185">Reference proteome</keyword>
<evidence type="ECO:0000259" key="23">
    <source>
        <dbReference type="PROSITE" id="PS50894"/>
    </source>
</evidence>
<dbReference type="Pfam" id="PF02518">
    <property type="entry name" value="HATPase_c"/>
    <property type="match status" value="1"/>
</dbReference>
<dbReference type="PRINTS" id="PR00344">
    <property type="entry name" value="BCTRLSENSOR"/>
</dbReference>
<dbReference type="SMART" id="SM00448">
    <property type="entry name" value="REC"/>
    <property type="match status" value="2"/>
</dbReference>
<dbReference type="Pfam" id="PF00512">
    <property type="entry name" value="HisKA"/>
    <property type="match status" value="1"/>
</dbReference>
<feature type="transmembrane region" description="Helical" evidence="19">
    <location>
        <begin position="41"/>
        <end position="59"/>
    </location>
</feature>
<evidence type="ECO:0000256" key="14">
    <source>
        <dbReference type="ARBA" id="ARBA00064003"/>
    </source>
</evidence>
<dbReference type="EMBL" id="PIQH01000009">
    <property type="protein sequence ID" value="RUO78862.1"/>
    <property type="molecule type" value="Genomic_DNA"/>
</dbReference>
<dbReference type="Gene3D" id="3.40.50.2300">
    <property type="match status" value="2"/>
</dbReference>
<keyword evidence="6" id="KW-0808">Transferase</keyword>
<evidence type="ECO:0000313" key="25">
    <source>
        <dbReference type="Proteomes" id="UP000287996"/>
    </source>
</evidence>
<evidence type="ECO:0000259" key="22">
    <source>
        <dbReference type="PROSITE" id="PS50113"/>
    </source>
</evidence>
<dbReference type="CDD" id="cd00082">
    <property type="entry name" value="HisKA"/>
    <property type="match status" value="1"/>
</dbReference>
<evidence type="ECO:0000256" key="7">
    <source>
        <dbReference type="ARBA" id="ARBA00022692"/>
    </source>
</evidence>
<evidence type="ECO:0000256" key="6">
    <source>
        <dbReference type="ARBA" id="ARBA00022679"/>
    </source>
</evidence>
<dbReference type="Gene3D" id="1.20.120.160">
    <property type="entry name" value="HPT domain"/>
    <property type="match status" value="1"/>
</dbReference>
<keyword evidence="12" id="KW-0902">Two-component regulatory system</keyword>
<evidence type="ECO:0000256" key="4">
    <source>
        <dbReference type="ARBA" id="ARBA00022475"/>
    </source>
</evidence>
<dbReference type="CDD" id="cd16922">
    <property type="entry name" value="HATPase_EvgS-ArcB-TorS-like"/>
    <property type="match status" value="1"/>
</dbReference>
<keyword evidence="11 19" id="KW-1133">Transmembrane helix</keyword>
<evidence type="ECO:0000256" key="12">
    <source>
        <dbReference type="ARBA" id="ARBA00023012"/>
    </source>
</evidence>
<dbReference type="FunFam" id="1.10.287.130:FF:000002">
    <property type="entry name" value="Two-component osmosensing histidine kinase"/>
    <property type="match status" value="1"/>
</dbReference>
<keyword evidence="13 19" id="KW-0472">Membrane</keyword>
<dbReference type="InterPro" id="IPR001789">
    <property type="entry name" value="Sig_transdc_resp-reg_receiver"/>
</dbReference>
<dbReference type="SUPFAM" id="SSF47384">
    <property type="entry name" value="Homodimeric domain of signal transducing histidine kinase"/>
    <property type="match status" value="1"/>
</dbReference>
<evidence type="ECO:0000256" key="9">
    <source>
        <dbReference type="ARBA" id="ARBA00022777"/>
    </source>
</evidence>
<keyword evidence="9 24" id="KW-0418">Kinase</keyword>
<feature type="domain" description="Response regulatory" evidence="21">
    <location>
        <begin position="464"/>
        <end position="586"/>
    </location>
</feature>
<dbReference type="SMART" id="SM00388">
    <property type="entry name" value="HisKA"/>
    <property type="match status" value="1"/>
</dbReference>
<dbReference type="RefSeq" id="WP_126842432.1">
    <property type="nucleotide sequence ID" value="NZ_PIQH01000009.1"/>
</dbReference>
<evidence type="ECO:0000256" key="11">
    <source>
        <dbReference type="ARBA" id="ARBA00022989"/>
    </source>
</evidence>
<keyword evidence="10" id="KW-0067">ATP-binding</keyword>
<organism evidence="24 25">
    <name type="scientific">Idiomarina tyrosinivorans</name>
    <dbReference type="NCBI Taxonomy" id="1445662"/>
    <lineage>
        <taxon>Bacteria</taxon>
        <taxon>Pseudomonadati</taxon>
        <taxon>Pseudomonadota</taxon>
        <taxon>Gammaproteobacteria</taxon>
        <taxon>Alteromonadales</taxon>
        <taxon>Idiomarinaceae</taxon>
        <taxon>Idiomarina</taxon>
    </lineage>
</organism>
<dbReference type="InterPro" id="IPR000700">
    <property type="entry name" value="PAS-assoc_C"/>
</dbReference>
<dbReference type="InterPro" id="IPR036641">
    <property type="entry name" value="HPT_dom_sf"/>
</dbReference>
<evidence type="ECO:0000256" key="5">
    <source>
        <dbReference type="ARBA" id="ARBA00022553"/>
    </source>
</evidence>
<dbReference type="Pfam" id="PF00072">
    <property type="entry name" value="Response_reg"/>
    <property type="match status" value="2"/>
</dbReference>
<gene>
    <name evidence="24" type="ORF">CWI84_09920</name>
</gene>
<evidence type="ECO:0000256" key="3">
    <source>
        <dbReference type="ARBA" id="ARBA00012438"/>
    </source>
</evidence>
<feature type="domain" description="PAC" evidence="22">
    <location>
        <begin position="151"/>
        <end position="205"/>
    </location>
</feature>
<dbReference type="SUPFAM" id="SSF55785">
    <property type="entry name" value="PYP-like sensor domain (PAS domain)"/>
    <property type="match status" value="1"/>
</dbReference>
<keyword evidence="8" id="KW-0547">Nucleotide-binding</keyword>
<dbReference type="GO" id="GO:0005886">
    <property type="term" value="C:plasma membrane"/>
    <property type="evidence" value="ECO:0007669"/>
    <property type="project" value="UniProtKB-SubCell"/>
</dbReference>
<dbReference type="InterPro" id="IPR035965">
    <property type="entry name" value="PAS-like_dom_sf"/>
</dbReference>